<accession>A0A9N9DUG2</accession>
<comment type="caution">
    <text evidence="1">The sequence shown here is derived from an EMBL/GenBank/DDBJ whole genome shotgun (WGS) entry which is preliminary data.</text>
</comment>
<dbReference type="OrthoDB" id="2430756at2759"/>
<dbReference type="Proteomes" id="UP000789831">
    <property type="component" value="Unassembled WGS sequence"/>
</dbReference>
<dbReference type="AlphaFoldDB" id="A0A9N9DUG2"/>
<proteinExistence type="predicted"/>
<organism evidence="1 2">
    <name type="scientific">Ambispora gerdemannii</name>
    <dbReference type="NCBI Taxonomy" id="144530"/>
    <lineage>
        <taxon>Eukaryota</taxon>
        <taxon>Fungi</taxon>
        <taxon>Fungi incertae sedis</taxon>
        <taxon>Mucoromycota</taxon>
        <taxon>Glomeromycotina</taxon>
        <taxon>Glomeromycetes</taxon>
        <taxon>Archaeosporales</taxon>
        <taxon>Ambisporaceae</taxon>
        <taxon>Ambispora</taxon>
    </lineage>
</organism>
<protein>
    <submittedName>
        <fullName evidence="1">7051_t:CDS:1</fullName>
    </submittedName>
</protein>
<reference evidence="1" key="1">
    <citation type="submission" date="2021-06" db="EMBL/GenBank/DDBJ databases">
        <authorList>
            <person name="Kallberg Y."/>
            <person name="Tangrot J."/>
            <person name="Rosling A."/>
        </authorList>
    </citation>
    <scope>NUCLEOTIDE SEQUENCE</scope>
    <source>
        <strain evidence="1">MT106</strain>
    </source>
</reference>
<sequence length="82" mass="9634">MSEQSTQLERYGGRETLARIPTRNNIISECDNGLTAILQQNLSNKKPIHFMPNDVKPEEHFECIVIEREDHYNEYGKKISWK</sequence>
<name>A0A9N9DUG2_9GLOM</name>
<evidence type="ECO:0000313" key="2">
    <source>
        <dbReference type="Proteomes" id="UP000789831"/>
    </source>
</evidence>
<evidence type="ECO:0000313" key="1">
    <source>
        <dbReference type="EMBL" id="CAG8648775.1"/>
    </source>
</evidence>
<feature type="non-terminal residue" evidence="1">
    <location>
        <position position="1"/>
    </location>
</feature>
<keyword evidence="2" id="KW-1185">Reference proteome</keyword>
<gene>
    <name evidence="1" type="ORF">AGERDE_LOCUS11313</name>
</gene>
<dbReference type="EMBL" id="CAJVPL010004538">
    <property type="protein sequence ID" value="CAG8648775.1"/>
    <property type="molecule type" value="Genomic_DNA"/>
</dbReference>